<organism evidence="1">
    <name type="scientific">uncultured Caudovirales phage</name>
    <dbReference type="NCBI Taxonomy" id="2100421"/>
    <lineage>
        <taxon>Viruses</taxon>
        <taxon>Duplodnaviria</taxon>
        <taxon>Heunggongvirae</taxon>
        <taxon>Uroviricota</taxon>
        <taxon>Caudoviricetes</taxon>
        <taxon>Peduoviridae</taxon>
        <taxon>Maltschvirus</taxon>
        <taxon>Maltschvirus maltsch</taxon>
    </lineage>
</organism>
<protein>
    <submittedName>
        <fullName evidence="1">Gp6 domain containing protein</fullName>
    </submittedName>
</protein>
<reference evidence="1" key="1">
    <citation type="submission" date="2020-04" db="EMBL/GenBank/DDBJ databases">
        <authorList>
            <person name="Chiriac C."/>
            <person name="Salcher M."/>
            <person name="Ghai R."/>
            <person name="Kavagutti S V."/>
        </authorList>
    </citation>
    <scope>NUCLEOTIDE SEQUENCE</scope>
</reference>
<proteinExistence type="predicted"/>
<dbReference type="Gene3D" id="1.10.3230.30">
    <property type="entry name" value="Phage gp6-like head-tail connector protein"/>
    <property type="match status" value="1"/>
</dbReference>
<dbReference type="Pfam" id="PF05135">
    <property type="entry name" value="Phage_connect_1"/>
    <property type="match status" value="1"/>
</dbReference>
<name>A0A6J5NDP7_9CAUD</name>
<dbReference type="EMBL" id="LR796659">
    <property type="protein sequence ID" value="CAB4157239.1"/>
    <property type="molecule type" value="Genomic_DNA"/>
</dbReference>
<evidence type="ECO:0000313" key="1">
    <source>
        <dbReference type="EMBL" id="CAB4157239.1"/>
    </source>
</evidence>
<sequence>MAINNGYATLAEVKAALRITDNVDDSLLEMAVESASRLIDGYASRQFYSSGTATRYFVAQDDFVVEVDDLANGTVTITTAQDADGVFDTVWGTDDYQLEPLNGVLDGIPWPYTTIRAIKDYLWPISGGEALIKVVGTYGWPSVPIAIKQACIIQASRIFKRLDSPLGVAGFGDLGAIRVSSQLDPDVAQLVMPYRRMRNII</sequence>
<accession>A0A6J5NDP7</accession>
<gene>
    <name evidence="1" type="ORF">UFOVP688_10</name>
</gene>
<dbReference type="InterPro" id="IPR021146">
    <property type="entry name" value="Phage_gp6-like_head-tail"/>
</dbReference>
<dbReference type="CDD" id="cd08054">
    <property type="entry name" value="gp6"/>
    <property type="match status" value="1"/>
</dbReference>